<keyword evidence="7 12" id="KW-1133">Transmembrane helix</keyword>
<proteinExistence type="predicted"/>
<keyword evidence="4 12" id="KW-0812">Transmembrane</keyword>
<feature type="compositionally biased region" description="Pro residues" evidence="11">
    <location>
        <begin position="1"/>
        <end position="15"/>
    </location>
</feature>
<protein>
    <recommendedName>
        <fullName evidence="17">Tricalbin</fullName>
    </recommendedName>
</protein>
<reference evidence="16" key="2">
    <citation type="submission" date="2015-01" db="EMBL/GenBank/DDBJ databases">
        <title>Evolutionary Origins and Diversification of the Mycorrhizal Mutualists.</title>
        <authorList>
            <consortium name="DOE Joint Genome Institute"/>
            <consortium name="Mycorrhizal Genomics Consortium"/>
            <person name="Kohler A."/>
            <person name="Kuo A."/>
            <person name="Nagy L.G."/>
            <person name="Floudas D."/>
            <person name="Copeland A."/>
            <person name="Barry K.W."/>
            <person name="Cichocki N."/>
            <person name="Veneault-Fourrey C."/>
            <person name="LaButti K."/>
            <person name="Lindquist E.A."/>
            <person name="Lipzen A."/>
            <person name="Lundell T."/>
            <person name="Morin E."/>
            <person name="Murat C."/>
            <person name="Riley R."/>
            <person name="Ohm R."/>
            <person name="Sun H."/>
            <person name="Tunlid A."/>
            <person name="Henrissat B."/>
            <person name="Grigoriev I.V."/>
            <person name="Hibbett D.S."/>
            <person name="Martin F."/>
        </authorList>
    </citation>
    <scope>NUCLEOTIDE SEQUENCE [LARGE SCALE GENOMIC DNA]</scope>
    <source>
        <strain evidence="16">MAFF 305830</strain>
    </source>
</reference>
<feature type="transmembrane region" description="Helical" evidence="12">
    <location>
        <begin position="224"/>
        <end position="241"/>
    </location>
</feature>
<evidence type="ECO:0000259" key="14">
    <source>
        <dbReference type="PROSITE" id="PS51847"/>
    </source>
</evidence>
<organism evidence="15 16">
    <name type="scientific">Serendipita vermifera MAFF 305830</name>
    <dbReference type="NCBI Taxonomy" id="933852"/>
    <lineage>
        <taxon>Eukaryota</taxon>
        <taxon>Fungi</taxon>
        <taxon>Dikarya</taxon>
        <taxon>Basidiomycota</taxon>
        <taxon>Agaricomycotina</taxon>
        <taxon>Agaricomycetes</taxon>
        <taxon>Sebacinales</taxon>
        <taxon>Serendipitaceae</taxon>
        <taxon>Serendipita</taxon>
    </lineage>
</organism>
<evidence type="ECO:0000256" key="3">
    <source>
        <dbReference type="ARBA" id="ARBA00022553"/>
    </source>
</evidence>
<dbReference type="PIRSF" id="PIRSF037232">
    <property type="entry name" value="Tricalbin"/>
    <property type="match status" value="1"/>
</dbReference>
<dbReference type="InterPro" id="IPR056910">
    <property type="entry name" value="TCB1-3_C2"/>
</dbReference>
<feature type="domain" description="C2" evidence="13">
    <location>
        <begin position="461"/>
        <end position="584"/>
    </location>
</feature>
<dbReference type="InterPro" id="IPR052455">
    <property type="entry name" value="Tricalbin_domain"/>
</dbReference>
<keyword evidence="10 12" id="KW-0472">Membrane</keyword>
<evidence type="ECO:0000259" key="13">
    <source>
        <dbReference type="PROSITE" id="PS50004"/>
    </source>
</evidence>
<evidence type="ECO:0000256" key="5">
    <source>
        <dbReference type="ARBA" id="ARBA00022737"/>
    </source>
</evidence>
<feature type="region of interest" description="Disordered" evidence="11">
    <location>
        <begin position="935"/>
        <end position="985"/>
    </location>
</feature>
<dbReference type="InterPro" id="IPR037761">
    <property type="entry name" value="C2A_Tricalbin"/>
</dbReference>
<feature type="compositionally biased region" description="Basic and acidic residues" evidence="11">
    <location>
        <begin position="969"/>
        <end position="985"/>
    </location>
</feature>
<keyword evidence="2" id="KW-0813">Transport</keyword>
<evidence type="ECO:0000313" key="15">
    <source>
        <dbReference type="EMBL" id="KIM32474.1"/>
    </source>
</evidence>
<evidence type="ECO:0000256" key="8">
    <source>
        <dbReference type="ARBA" id="ARBA00023055"/>
    </source>
</evidence>
<dbReference type="Pfam" id="PF24920">
    <property type="entry name" value="C2_TCB1"/>
    <property type="match status" value="1"/>
</dbReference>
<dbReference type="PROSITE" id="PS50004">
    <property type="entry name" value="C2"/>
    <property type="match status" value="5"/>
</dbReference>
<dbReference type="CDD" id="cd04044">
    <property type="entry name" value="C2A_Tricalbin-like"/>
    <property type="match status" value="1"/>
</dbReference>
<feature type="domain" description="C2" evidence="13">
    <location>
        <begin position="752"/>
        <end position="876"/>
    </location>
</feature>
<dbReference type="InterPro" id="IPR037765">
    <property type="entry name" value="C2B_Tricalbin"/>
</dbReference>
<dbReference type="SMART" id="SM00239">
    <property type="entry name" value="C2"/>
    <property type="match status" value="5"/>
</dbReference>
<evidence type="ECO:0000256" key="1">
    <source>
        <dbReference type="ARBA" id="ARBA00004586"/>
    </source>
</evidence>
<dbReference type="CDD" id="cd21678">
    <property type="entry name" value="SMP_TCB"/>
    <property type="match status" value="1"/>
</dbReference>
<dbReference type="InterPro" id="IPR017147">
    <property type="entry name" value="Tricalbin"/>
</dbReference>
<dbReference type="CDD" id="cd04045">
    <property type="entry name" value="C2C_Tricalbin-like"/>
    <property type="match status" value="1"/>
</dbReference>
<dbReference type="InterPro" id="IPR031468">
    <property type="entry name" value="SMP_LBD"/>
</dbReference>
<keyword evidence="16" id="KW-1185">Reference proteome</keyword>
<sequence length="1531" mass="165310">MASRTPPPPARPIPAAPVDNATQPVNEVSVKQAQNNVVSNIVAENDAQGVRTYNFSPDASPEEMKAVAGKAKAALGLPPVLNQTADKGAQGLSVASSNGPPVIPTVTIEDADANPSPVKPAPGAATANGGAAAAPLSASSIVSEKNSTPGDLPAGKAPIIPDWYKIGWRAVSGIDEPLPEGVEKDRGILFQHINEQYYGDWYHNAAIIIVAVVFTHLITLLRLGWGWILVLLAFCCTYYSTSIERFRRRARDDMQRELTKTRVFKEAETADWMNNFLARFWKIYEPVLSTTIVNSVAQILSASTPAFLDSIALTTFSLGNKAPHIDHVKTEPYTEEDIVEMQWGISFTPNDVADMTYREAEKKENPKIILEIRVGKGITATMPILLEDITFKGTMNIRMKLITAFPHIQIVDISFIEPPWIDYVLKPIGGETFGFDIASIPGLSSFIRDTTHSILGPMMYKPNVFTLNLEQLMSGVPLDTAIGVLQITIISASGIKASKLGGGTPDPYVTIAINNINVLDQTKPKMGTRTPVWNETKFVLVSSLSGNLNMAILDYNEHRKDTELGTVSWDLNQLAADSSIEGIVTPVLLDAKERGELKYDVSFFPVIKPAIVDGKPEPLPETSVGIVRLVVHQAKELDPSKNTVSKDLNPFVKIYTGDSASDFIHSTPVTKHQLNPIWESPKEFLCSDRDTCDIRLEVIDDRDFLSDPVIGIMKIRLNDLLEAKKQGKDWFPLADCKTGRIRISAEWKPLDMAGSLHGAAKYVPPIGVVRVLMKKAVDVKNVEAGLGGKSDPYVRVMVNDTIMARTEVVNNNLSPVWDQYMYIPVHSLKETVYFECMDYQHLTKDRPLGHLELNVSSLAAPVATVAADTKYLHESLGCKELVERLKVDHDTYKGELHFSAEFIPALHLANVSFEAHKNPIEKTIEDNYTYEAAKPASNGAAPASNGAAPASNGTAPAEKATAAPSENGDAVKKEANGNGTAHHDDGITLSKEQLLATTSGVIVFDVVSGSLAKKSRLEILMDDGYWPVFSTQKSRASHAQWDMVGEGFIKELDFGRVWLRLNANSEGEKEEILAEKKLEAKKFLEQALDGPTTFELADVDGDNKSTVVIAAKFVPVPIKLSPRESMNNQGHLRIDILDAKDLHAADRSGTSDPYVVISLDGEKIHKTDTKKKTLTPVWNETCECTIPSRVGAEMTLEVFDWDQIGSNESLGKTKIDVAALEPFTSSRITVPLTTSKHGQKGTVNLALLFTPQIVVRSRKSTSTFSTAGRAVTQVGAAPVMVGKGVIGGVGVAGKGVVGGVGAVGKGVKGVFGSRKKSVSEGPLVATGATDASGVPVPAVPAIVEPVPVAPGYSVANDSQTFPKTDEASNGTLEGIMRISGLSGREMADSDGDQVRPYVVATVGGKEVKTKHLSKTNAPEWDESFTFQVGPDTKTLRLEVMDHKTIGRDKTIGQLEIPIWDNIQASGGVSSTVVSSALQQGTGQISLRLEFEQSTGGALGGRGASIGSLDRPLVGNQSRLSMRKAKSPFAES</sequence>
<dbReference type="SUPFAM" id="SSF49562">
    <property type="entry name" value="C2 domain (Calcium/lipid-binding domain, CaLB)"/>
    <property type="match status" value="5"/>
</dbReference>
<evidence type="ECO:0000256" key="10">
    <source>
        <dbReference type="ARBA" id="ARBA00023136"/>
    </source>
</evidence>
<evidence type="ECO:0000256" key="9">
    <source>
        <dbReference type="ARBA" id="ARBA00023121"/>
    </source>
</evidence>
<evidence type="ECO:0000256" key="7">
    <source>
        <dbReference type="ARBA" id="ARBA00022989"/>
    </source>
</evidence>
<dbReference type="GO" id="GO:0061817">
    <property type="term" value="P:endoplasmic reticulum-plasma membrane tethering"/>
    <property type="evidence" value="ECO:0007669"/>
    <property type="project" value="InterPro"/>
</dbReference>
<dbReference type="PANTHER" id="PTHR46980">
    <property type="entry name" value="TRICALBIN-1-RELATED"/>
    <property type="match status" value="1"/>
</dbReference>
<feature type="compositionally biased region" description="Low complexity" evidence="11">
    <location>
        <begin position="935"/>
        <end position="957"/>
    </location>
</feature>
<dbReference type="GO" id="GO:0006869">
    <property type="term" value="P:lipid transport"/>
    <property type="evidence" value="ECO:0007669"/>
    <property type="project" value="UniProtKB-KW"/>
</dbReference>
<keyword evidence="3" id="KW-0597">Phosphoprotein</keyword>
<dbReference type="InterPro" id="IPR000008">
    <property type="entry name" value="C2_dom"/>
</dbReference>
<evidence type="ECO:0000313" key="16">
    <source>
        <dbReference type="Proteomes" id="UP000054097"/>
    </source>
</evidence>
<comment type="subcellular location">
    <subcellularLocation>
        <location evidence="1">Endoplasmic reticulum membrane</location>
    </subcellularLocation>
</comment>
<keyword evidence="8" id="KW-0445">Lipid transport</keyword>
<dbReference type="GO" id="GO:0008289">
    <property type="term" value="F:lipid binding"/>
    <property type="evidence" value="ECO:0007669"/>
    <property type="project" value="UniProtKB-KW"/>
</dbReference>
<dbReference type="HOGENOM" id="CLU_001661_0_0_1"/>
<evidence type="ECO:0000256" key="2">
    <source>
        <dbReference type="ARBA" id="ARBA00022448"/>
    </source>
</evidence>
<accession>A0A0C3BK65</accession>
<dbReference type="GO" id="GO:0071944">
    <property type="term" value="C:cell periphery"/>
    <property type="evidence" value="ECO:0007669"/>
    <property type="project" value="UniProtKB-ARBA"/>
</dbReference>
<keyword evidence="5" id="KW-0677">Repeat</keyword>
<evidence type="ECO:0000256" key="12">
    <source>
        <dbReference type="SAM" id="Phobius"/>
    </source>
</evidence>
<feature type="domain" description="C2" evidence="13">
    <location>
        <begin position="1357"/>
        <end position="1472"/>
    </location>
</feature>
<reference evidence="15 16" key="1">
    <citation type="submission" date="2014-04" db="EMBL/GenBank/DDBJ databases">
        <authorList>
            <consortium name="DOE Joint Genome Institute"/>
            <person name="Kuo A."/>
            <person name="Zuccaro A."/>
            <person name="Kohler A."/>
            <person name="Nagy L.G."/>
            <person name="Floudas D."/>
            <person name="Copeland A."/>
            <person name="Barry K.W."/>
            <person name="Cichocki N."/>
            <person name="Veneault-Fourrey C."/>
            <person name="LaButti K."/>
            <person name="Lindquist E.A."/>
            <person name="Lipzen A."/>
            <person name="Lundell T."/>
            <person name="Morin E."/>
            <person name="Murat C."/>
            <person name="Sun H."/>
            <person name="Tunlid A."/>
            <person name="Henrissat B."/>
            <person name="Grigoriev I.V."/>
            <person name="Hibbett D.S."/>
            <person name="Martin F."/>
            <person name="Nordberg H.P."/>
            <person name="Cantor M.N."/>
            <person name="Hua S.X."/>
        </authorList>
    </citation>
    <scope>NUCLEOTIDE SEQUENCE [LARGE SCALE GENOMIC DNA]</scope>
    <source>
        <strain evidence="15 16">MAFF 305830</strain>
    </source>
</reference>
<dbReference type="GO" id="GO:0005789">
    <property type="term" value="C:endoplasmic reticulum membrane"/>
    <property type="evidence" value="ECO:0007669"/>
    <property type="project" value="UniProtKB-SubCell"/>
</dbReference>
<name>A0A0C3BK65_SERVB</name>
<dbReference type="OrthoDB" id="1029639at2759"/>
<dbReference type="PROSITE" id="PS51847">
    <property type="entry name" value="SMP"/>
    <property type="match status" value="1"/>
</dbReference>
<feature type="region of interest" description="Disordered" evidence="11">
    <location>
        <begin position="109"/>
        <end position="130"/>
    </location>
</feature>
<dbReference type="STRING" id="933852.A0A0C3BK65"/>
<dbReference type="CDD" id="cd04052">
    <property type="entry name" value="C2B_Tricalbin-like"/>
    <property type="match status" value="1"/>
</dbReference>
<evidence type="ECO:0000256" key="6">
    <source>
        <dbReference type="ARBA" id="ARBA00022824"/>
    </source>
</evidence>
<feature type="transmembrane region" description="Helical" evidence="12">
    <location>
        <begin position="201"/>
        <end position="218"/>
    </location>
</feature>
<dbReference type="PANTHER" id="PTHR46980:SF2">
    <property type="entry name" value="TRICALBIN-1-RELATED"/>
    <property type="match status" value="1"/>
</dbReference>
<gene>
    <name evidence="15" type="ORF">M408DRAFT_327029</name>
</gene>
<evidence type="ECO:0000256" key="11">
    <source>
        <dbReference type="SAM" id="MobiDB-lite"/>
    </source>
</evidence>
<feature type="domain" description="SMP-LTD" evidence="14">
    <location>
        <begin position="266"/>
        <end position="470"/>
    </location>
</feature>
<dbReference type="CDD" id="cd00030">
    <property type="entry name" value="C2"/>
    <property type="match status" value="1"/>
</dbReference>
<dbReference type="Pfam" id="PF00168">
    <property type="entry name" value="C2"/>
    <property type="match status" value="5"/>
</dbReference>
<feature type="domain" description="C2" evidence="13">
    <location>
        <begin position="608"/>
        <end position="731"/>
    </location>
</feature>
<feature type="region of interest" description="Disordered" evidence="11">
    <location>
        <begin position="1"/>
        <end position="23"/>
    </location>
</feature>
<feature type="domain" description="C2" evidence="13">
    <location>
        <begin position="1112"/>
        <end position="1232"/>
    </location>
</feature>
<keyword evidence="6" id="KW-0256">Endoplasmic reticulum</keyword>
<dbReference type="EMBL" id="KN824280">
    <property type="protein sequence ID" value="KIM32474.1"/>
    <property type="molecule type" value="Genomic_DNA"/>
</dbReference>
<dbReference type="Pfam" id="PF25669">
    <property type="entry name" value="SMP_MUG190-like"/>
    <property type="match status" value="1"/>
</dbReference>
<dbReference type="InterPro" id="IPR035892">
    <property type="entry name" value="C2_domain_sf"/>
</dbReference>
<evidence type="ECO:0008006" key="17">
    <source>
        <dbReference type="Google" id="ProtNLM"/>
    </source>
</evidence>
<dbReference type="Gene3D" id="2.60.40.150">
    <property type="entry name" value="C2 domain"/>
    <property type="match status" value="5"/>
</dbReference>
<feature type="compositionally biased region" description="Low complexity" evidence="11">
    <location>
        <begin position="121"/>
        <end position="130"/>
    </location>
</feature>
<keyword evidence="9" id="KW-0446">Lipid-binding</keyword>
<dbReference type="InterPro" id="IPR037762">
    <property type="entry name" value="C2C_Tricalbin"/>
</dbReference>
<evidence type="ECO:0000256" key="4">
    <source>
        <dbReference type="ARBA" id="ARBA00022692"/>
    </source>
</evidence>
<dbReference type="Proteomes" id="UP000054097">
    <property type="component" value="Unassembled WGS sequence"/>
</dbReference>